<dbReference type="Gene3D" id="1.20.120.1850">
    <property type="entry name" value="Ebh helix bundles repeating unit (S and A modules)"/>
    <property type="match status" value="1"/>
</dbReference>
<feature type="compositionally biased region" description="Basic and acidic residues" evidence="2">
    <location>
        <begin position="398"/>
        <end position="436"/>
    </location>
</feature>
<feature type="region of interest" description="Disordered" evidence="2">
    <location>
        <begin position="345"/>
        <end position="449"/>
    </location>
</feature>
<feature type="region of interest" description="Disordered" evidence="2">
    <location>
        <begin position="471"/>
        <end position="513"/>
    </location>
</feature>
<protein>
    <recommendedName>
        <fullName evidence="4">Extracellular matrix-binding protein ebh GA module domain-containing protein</fullName>
    </recommendedName>
</protein>
<feature type="compositionally biased region" description="Basic and acidic residues" evidence="2">
    <location>
        <begin position="477"/>
        <end position="497"/>
    </location>
</feature>
<sequence length="603" mass="68972">MKKKSILIASLSLGLIFGIANTPTYASANEITQEQKDEFHRRKTDEVLAQLKAKDKDAAANLLAAQKELESEKDNLSKKEEELGNLEKSKIEKENQLDQSKENNDSEEVINKLQNELDQINNDINQKNEEITLLNQSIKEKDDKVNLLDKEKFRIHRLSDDYSHATNGDPFLLDKAEARYDIRGYEIQGLINEYERNTYINEVNVTQNKEELEAKLAEIKGKIGIAGESTPEKEKEVLNKTKEDALSKLNEKENLSQEQKEDFKVKIESVENIEDLKTINKEVEKAEADAKAKKDAEKLKAFKESSKRNIEKKEYLSQENKKELLDQIESAETLEKIEAILKEADLADKKAKEEKDNSEVAKKLESSKESAKQNIESKDHLTPEQIKEFKNQVDSAESVEKINEILDKAGAADKKSQKEKEEKTLEKSKKELKDKLNNNNLNQDDKESFAKKIDQASNLEILKNIEEQINAASKRQGKTDKNNKDSSKLDNKEEKTSKPATKPLDPIKENTTSKEDTIIVTQSFRYIKKGSYKVSDLKAKRDRLEKSIDANKATVRAIQLLEELAPRTVAKNRSKVDKLLKESQRLLKEANYALDEYNYLLSK</sequence>
<dbReference type="Gene3D" id="1.20.5.420">
    <property type="entry name" value="Immunoglobulin FC, subunit C"/>
    <property type="match status" value="1"/>
</dbReference>
<dbReference type="SMART" id="SM00844">
    <property type="entry name" value="GA"/>
    <property type="match status" value="2"/>
</dbReference>
<dbReference type="InterPro" id="IPR020840">
    <property type="entry name" value="Extracell_matrix-bd_GA"/>
</dbReference>
<evidence type="ECO:0000259" key="4">
    <source>
        <dbReference type="SMART" id="SM00844"/>
    </source>
</evidence>
<feature type="region of interest" description="Disordered" evidence="2">
    <location>
        <begin position="69"/>
        <end position="107"/>
    </location>
</feature>
<dbReference type="Proteomes" id="UP000234335">
    <property type="component" value="Unassembled WGS sequence"/>
</dbReference>
<organism evidence="5 6">
    <name type="scientific">Anaerococcus octavius</name>
    <dbReference type="NCBI Taxonomy" id="54007"/>
    <lineage>
        <taxon>Bacteria</taxon>
        <taxon>Bacillati</taxon>
        <taxon>Bacillota</taxon>
        <taxon>Tissierellia</taxon>
        <taxon>Tissierellales</taxon>
        <taxon>Peptoniphilaceae</taxon>
        <taxon>Anaerococcus</taxon>
    </lineage>
</organism>
<dbReference type="InterPro" id="IPR009063">
    <property type="entry name" value="Ig/albumin-bd_sf"/>
</dbReference>
<evidence type="ECO:0000256" key="3">
    <source>
        <dbReference type="SAM" id="SignalP"/>
    </source>
</evidence>
<evidence type="ECO:0000256" key="2">
    <source>
        <dbReference type="SAM" id="MobiDB-lite"/>
    </source>
</evidence>
<feature type="chain" id="PRO_5014115490" description="Extracellular matrix-binding protein ebh GA module domain-containing protein" evidence="3">
    <location>
        <begin position="29"/>
        <end position="603"/>
    </location>
</feature>
<feature type="coiled-coil region" evidence="1">
    <location>
        <begin position="202"/>
        <end position="296"/>
    </location>
</feature>
<evidence type="ECO:0000313" key="5">
    <source>
        <dbReference type="EMBL" id="PKZ15223.1"/>
    </source>
</evidence>
<feature type="compositionally biased region" description="Basic and acidic residues" evidence="2">
    <location>
        <begin position="345"/>
        <end position="391"/>
    </location>
</feature>
<comment type="caution">
    <text evidence="5">The sequence shown here is derived from an EMBL/GenBank/DDBJ whole genome shotgun (WGS) entry which is preliminary data.</text>
</comment>
<keyword evidence="1" id="KW-0175">Coiled coil</keyword>
<reference evidence="5 6" key="1">
    <citation type="submission" date="2017-12" db="EMBL/GenBank/DDBJ databases">
        <title>Phylogenetic diversity of female urinary microbiome.</title>
        <authorList>
            <person name="Thomas-White K."/>
            <person name="Wolfe A.J."/>
        </authorList>
    </citation>
    <scope>NUCLEOTIDE SEQUENCE [LARGE SCALE GENOMIC DNA]</scope>
    <source>
        <strain evidence="5 6">UMB0119</strain>
    </source>
</reference>
<dbReference type="SUPFAM" id="SSF46997">
    <property type="entry name" value="Bacterial immunoglobulin/albumin-binding domains"/>
    <property type="match status" value="1"/>
</dbReference>
<keyword evidence="6" id="KW-1185">Reference proteome</keyword>
<evidence type="ECO:0000256" key="1">
    <source>
        <dbReference type="SAM" id="Coils"/>
    </source>
</evidence>
<name>A0A2I1M516_9FIRM</name>
<dbReference type="Pfam" id="PF01468">
    <property type="entry name" value="GA"/>
    <property type="match status" value="3"/>
</dbReference>
<dbReference type="AlphaFoldDB" id="A0A2I1M516"/>
<feature type="compositionally biased region" description="Basic and acidic residues" evidence="2">
    <location>
        <begin position="69"/>
        <end position="104"/>
    </location>
</feature>
<dbReference type="InterPro" id="IPR002988">
    <property type="entry name" value="GA_module"/>
</dbReference>
<evidence type="ECO:0000313" key="6">
    <source>
        <dbReference type="Proteomes" id="UP000234335"/>
    </source>
</evidence>
<feature type="signal peptide" evidence="3">
    <location>
        <begin position="1"/>
        <end position="28"/>
    </location>
</feature>
<keyword evidence="3" id="KW-0732">Signal</keyword>
<dbReference type="RefSeq" id="WP_101540756.1">
    <property type="nucleotide sequence ID" value="NZ_PKGS01000007.1"/>
</dbReference>
<dbReference type="EMBL" id="PKGS01000007">
    <property type="protein sequence ID" value="PKZ15223.1"/>
    <property type="molecule type" value="Genomic_DNA"/>
</dbReference>
<gene>
    <name evidence="5" type="ORF">CYJ34_07995</name>
</gene>
<accession>A0A2I1M516</accession>
<proteinExistence type="predicted"/>
<feature type="domain" description="Extracellular matrix-binding protein ebh GA module" evidence="4">
    <location>
        <begin position="361"/>
        <end position="410"/>
    </location>
</feature>
<feature type="domain" description="Extracellular matrix-binding protein ebh GA module" evidence="4">
    <location>
        <begin position="290"/>
        <end position="345"/>
    </location>
</feature>